<name>A0A1W6Z713_9BORD</name>
<evidence type="ECO:0000256" key="4">
    <source>
        <dbReference type="ARBA" id="ARBA00023163"/>
    </source>
</evidence>
<keyword evidence="2" id="KW-0805">Transcription regulation</keyword>
<dbReference type="Pfam" id="PF03466">
    <property type="entry name" value="LysR_substrate"/>
    <property type="match status" value="1"/>
</dbReference>
<comment type="similarity">
    <text evidence="1">Belongs to the LysR transcriptional regulatory family.</text>
</comment>
<dbReference type="Gene3D" id="1.10.10.10">
    <property type="entry name" value="Winged helix-like DNA-binding domain superfamily/Winged helix DNA-binding domain"/>
    <property type="match status" value="1"/>
</dbReference>
<dbReference type="OrthoDB" id="8683153at2"/>
<dbReference type="STRING" id="463040.CAL15_01520"/>
<evidence type="ECO:0000313" key="6">
    <source>
        <dbReference type="EMBL" id="ARP93178.1"/>
    </source>
</evidence>
<dbReference type="NCBIfam" id="NF008352">
    <property type="entry name" value="PRK11139.1"/>
    <property type="match status" value="1"/>
</dbReference>
<dbReference type="InterPro" id="IPR005119">
    <property type="entry name" value="LysR_subst-bd"/>
</dbReference>
<feature type="domain" description="HTH lysR-type" evidence="5">
    <location>
        <begin position="5"/>
        <end position="62"/>
    </location>
</feature>
<evidence type="ECO:0000256" key="2">
    <source>
        <dbReference type="ARBA" id="ARBA00023015"/>
    </source>
</evidence>
<keyword evidence="3" id="KW-0238">DNA-binding</keyword>
<dbReference type="FunFam" id="1.10.10.10:FF:000038">
    <property type="entry name" value="Glycine cleavage system transcriptional activator"/>
    <property type="match status" value="1"/>
</dbReference>
<dbReference type="GO" id="GO:0003700">
    <property type="term" value="F:DNA-binding transcription factor activity"/>
    <property type="evidence" value="ECO:0007669"/>
    <property type="project" value="InterPro"/>
</dbReference>
<dbReference type="EMBL" id="CP021111">
    <property type="protein sequence ID" value="ARP93178.1"/>
    <property type="molecule type" value="Genomic_DNA"/>
</dbReference>
<dbReference type="SUPFAM" id="SSF46785">
    <property type="entry name" value="Winged helix' DNA-binding domain"/>
    <property type="match status" value="1"/>
</dbReference>
<evidence type="ECO:0000313" key="7">
    <source>
        <dbReference type="Proteomes" id="UP000194161"/>
    </source>
</evidence>
<dbReference type="SUPFAM" id="SSF53850">
    <property type="entry name" value="Periplasmic binding protein-like II"/>
    <property type="match status" value="1"/>
</dbReference>
<dbReference type="Proteomes" id="UP000194161">
    <property type="component" value="Chromosome"/>
</dbReference>
<dbReference type="PROSITE" id="PS50931">
    <property type="entry name" value="HTH_LYSR"/>
    <property type="match status" value="1"/>
</dbReference>
<reference evidence="6 7" key="1">
    <citation type="submission" date="2017-05" db="EMBL/GenBank/DDBJ databases">
        <title>Complete and WGS of Bordetella genogroups.</title>
        <authorList>
            <person name="Spilker T."/>
            <person name="LiPuma J."/>
        </authorList>
    </citation>
    <scope>NUCLEOTIDE SEQUENCE [LARGE SCALE GENOMIC DNA]</scope>
    <source>
        <strain evidence="6 7">AU7206</strain>
    </source>
</reference>
<dbReference type="KEGG" id="bgm:CAL15_01520"/>
<dbReference type="RefSeq" id="WP_086077014.1">
    <property type="nucleotide sequence ID" value="NZ_CP021111.1"/>
</dbReference>
<evidence type="ECO:0000256" key="3">
    <source>
        <dbReference type="ARBA" id="ARBA00023125"/>
    </source>
</evidence>
<dbReference type="PRINTS" id="PR00039">
    <property type="entry name" value="HTHLYSR"/>
</dbReference>
<accession>A0A1W6Z713</accession>
<dbReference type="Gene3D" id="3.40.190.10">
    <property type="entry name" value="Periplasmic binding protein-like II"/>
    <property type="match status" value="2"/>
</dbReference>
<evidence type="ECO:0000256" key="1">
    <source>
        <dbReference type="ARBA" id="ARBA00009437"/>
    </source>
</evidence>
<dbReference type="GO" id="GO:0043565">
    <property type="term" value="F:sequence-specific DNA binding"/>
    <property type="evidence" value="ECO:0007669"/>
    <property type="project" value="TreeGrafter"/>
</dbReference>
<dbReference type="Pfam" id="PF00126">
    <property type="entry name" value="HTH_1"/>
    <property type="match status" value="1"/>
</dbReference>
<dbReference type="PANTHER" id="PTHR30537">
    <property type="entry name" value="HTH-TYPE TRANSCRIPTIONAL REGULATOR"/>
    <property type="match status" value="1"/>
</dbReference>
<dbReference type="PANTHER" id="PTHR30537:SF74">
    <property type="entry name" value="HTH-TYPE TRANSCRIPTIONAL REGULATOR TRPI"/>
    <property type="match status" value="1"/>
</dbReference>
<proteinExistence type="inferred from homology"/>
<dbReference type="GO" id="GO:0006351">
    <property type="term" value="P:DNA-templated transcription"/>
    <property type="evidence" value="ECO:0007669"/>
    <property type="project" value="TreeGrafter"/>
</dbReference>
<keyword evidence="7" id="KW-1185">Reference proteome</keyword>
<dbReference type="InterPro" id="IPR058163">
    <property type="entry name" value="LysR-type_TF_proteobact-type"/>
</dbReference>
<dbReference type="InterPro" id="IPR036388">
    <property type="entry name" value="WH-like_DNA-bd_sf"/>
</dbReference>
<dbReference type="FunFam" id="3.40.190.10:FF:000017">
    <property type="entry name" value="Glycine cleavage system transcriptional activator"/>
    <property type="match status" value="1"/>
</dbReference>
<dbReference type="InterPro" id="IPR000847">
    <property type="entry name" value="LysR_HTH_N"/>
</dbReference>
<evidence type="ECO:0000259" key="5">
    <source>
        <dbReference type="PROSITE" id="PS50931"/>
    </source>
</evidence>
<dbReference type="AlphaFoldDB" id="A0A1W6Z713"/>
<dbReference type="CDD" id="cd08432">
    <property type="entry name" value="PBP2_GcdR_TrpI_HvrB_AmpR_like"/>
    <property type="match status" value="1"/>
</dbReference>
<keyword evidence="4" id="KW-0804">Transcription</keyword>
<sequence length="293" mass="33128">MDGLPPLNALRAFDVTGRLGSITEAAAELCVTPAAVSRQIRLLEEHVGMRLFLRQHRRIVLTEAGREYHADIARSFAGILRATTGLAERSRRKVFHIKAPHSVAMRWLMPRLSSFHQHYPDIDVKLNTSLIPPDFEREDVDAGIVMGNGRWKGLLSYKIMPNELIPVCTPEKLRHLRTPADLADQILLHTMARPDYWQIWLRAAGVPHLVDGRGMHYESSVLAYEAALEGYGVAISQKAMVQRELDEGRLVTPFGLSVDLGDESYYFVVPQDPYKRHSRELAQFRQWVAACGL</sequence>
<dbReference type="InterPro" id="IPR036390">
    <property type="entry name" value="WH_DNA-bd_sf"/>
</dbReference>
<gene>
    <name evidence="6" type="ORF">CAL15_01520</name>
</gene>
<organism evidence="6 7">
    <name type="scientific">Bordetella genomosp. 13</name>
    <dbReference type="NCBI Taxonomy" id="463040"/>
    <lineage>
        <taxon>Bacteria</taxon>
        <taxon>Pseudomonadati</taxon>
        <taxon>Pseudomonadota</taxon>
        <taxon>Betaproteobacteria</taxon>
        <taxon>Burkholderiales</taxon>
        <taxon>Alcaligenaceae</taxon>
        <taxon>Bordetella</taxon>
    </lineage>
</organism>
<protein>
    <submittedName>
        <fullName evidence="6">LysR family transcriptional regulator</fullName>
    </submittedName>
</protein>